<protein>
    <submittedName>
        <fullName evidence="3">Uncharacterized protein</fullName>
    </submittedName>
</protein>
<feature type="transmembrane region" description="Helical" evidence="2">
    <location>
        <begin position="588"/>
        <end position="608"/>
    </location>
</feature>
<feature type="region of interest" description="Disordered" evidence="1">
    <location>
        <begin position="783"/>
        <end position="807"/>
    </location>
</feature>
<dbReference type="EMBL" id="JAEHOC010000039">
    <property type="protein sequence ID" value="KAG2427649.1"/>
    <property type="molecule type" value="Genomic_DNA"/>
</dbReference>
<name>A0A835VW37_CHLIN</name>
<gene>
    <name evidence="3" type="ORF">HXX76_012299</name>
</gene>
<accession>A0A835VW37</accession>
<proteinExistence type="predicted"/>
<evidence type="ECO:0000313" key="3">
    <source>
        <dbReference type="EMBL" id="KAG2427649.1"/>
    </source>
</evidence>
<keyword evidence="2" id="KW-0472">Membrane</keyword>
<reference evidence="3" key="1">
    <citation type="journal article" date="2020" name="bioRxiv">
        <title>Comparative genomics of Chlamydomonas.</title>
        <authorList>
            <person name="Craig R.J."/>
            <person name="Hasan A.R."/>
            <person name="Ness R.W."/>
            <person name="Keightley P.D."/>
        </authorList>
    </citation>
    <scope>NUCLEOTIDE SEQUENCE</scope>
    <source>
        <strain evidence="3">SAG 7.73</strain>
    </source>
</reference>
<feature type="transmembrane region" description="Helical" evidence="2">
    <location>
        <begin position="401"/>
        <end position="422"/>
    </location>
</feature>
<feature type="region of interest" description="Disordered" evidence="1">
    <location>
        <begin position="555"/>
        <end position="574"/>
    </location>
</feature>
<keyword evidence="4" id="KW-1185">Reference proteome</keyword>
<sequence length="807" mass="80073">MATRSGDPAVVNALERLRLEQQETNRILRQVLHPVQLISSCCEVMVEHVQELAATSMRLAAGLQECVSSLASIRRYAAAISELLAAQSAAAARNGAMAAHAAAARHGLLLSAASCLVAAAVLGLPAQWRACALAGSTRLAWAPAMALEWAWLGAWRGPWAVFPCSAATAARPAAAAATAAGTPPAGASAVARLAGRLQPLLAPGLAPSGPPVAALGSTASPVAWAGPWLGWLGLSGIAQPAAGARGLGSLVACRAQVTGGHLGGLLLLAAWLAATALLLRPRERPSPGGAALCGARMVPPPGDDAASTARPGAGAHAQCTASALRAPAQQLLQPLPAACVTDMWLQSAALLLLPLAAAGHLGTSGMGSSGGYAGANGGWLLRLQLPVFLAALWLMRGASPLAALLLTATWHAALPLAVLTRLRMPVQMRARASLPASAAAAAQEPAAAADAAPAAALGGILDGAGGRHAKGEVLHSPGLQQRRRHAVAIFADGSGSDACQHQHLLHHHSHSPPPPPPAGWLLQAASSTAAGAQRPAASPDPGVVCRSASTPLAGHASHAGVGHPADAAGAGSPSPHGWAWLQSDSVKVLVAGAWLWLGPVLVGAAPVLPPGWWLGVMGRAAAWAVARAVLLAAAGLGVAAVLWVSAGAHRKARQCNPQPNGGGGFGSASAADADGAVAAASAGAQADAGAGRLGTATGRSAQLLPGSPVLSPMASPPPCHGMRYAYPQRPPASEAASPAALATAAALAAAREAAAAGSLSPLASPQLQAPCRRDGAWAPVSAPCTPTRPPGRAAPGQGGIVDRLLQH</sequence>
<evidence type="ECO:0000256" key="1">
    <source>
        <dbReference type="SAM" id="MobiDB-lite"/>
    </source>
</evidence>
<dbReference type="Proteomes" id="UP000650467">
    <property type="component" value="Unassembled WGS sequence"/>
</dbReference>
<evidence type="ECO:0000313" key="4">
    <source>
        <dbReference type="Proteomes" id="UP000650467"/>
    </source>
</evidence>
<dbReference type="AlphaFoldDB" id="A0A835VW37"/>
<comment type="caution">
    <text evidence="3">The sequence shown here is derived from an EMBL/GenBank/DDBJ whole genome shotgun (WGS) entry which is preliminary data.</text>
</comment>
<feature type="transmembrane region" description="Helical" evidence="2">
    <location>
        <begin position="620"/>
        <end position="644"/>
    </location>
</feature>
<keyword evidence="2" id="KW-1133">Transmembrane helix</keyword>
<keyword evidence="2" id="KW-0812">Transmembrane</keyword>
<organism evidence="3 4">
    <name type="scientific">Chlamydomonas incerta</name>
    <dbReference type="NCBI Taxonomy" id="51695"/>
    <lineage>
        <taxon>Eukaryota</taxon>
        <taxon>Viridiplantae</taxon>
        <taxon>Chlorophyta</taxon>
        <taxon>core chlorophytes</taxon>
        <taxon>Chlorophyceae</taxon>
        <taxon>CS clade</taxon>
        <taxon>Chlamydomonadales</taxon>
        <taxon>Chlamydomonadaceae</taxon>
        <taxon>Chlamydomonas</taxon>
    </lineage>
</organism>
<feature type="compositionally biased region" description="Low complexity" evidence="1">
    <location>
        <begin position="562"/>
        <end position="574"/>
    </location>
</feature>
<evidence type="ECO:0000256" key="2">
    <source>
        <dbReference type="SAM" id="Phobius"/>
    </source>
</evidence>
<feature type="region of interest" description="Disordered" evidence="1">
    <location>
        <begin position="290"/>
        <end position="312"/>
    </location>
</feature>
<feature type="region of interest" description="Disordered" evidence="1">
    <location>
        <begin position="526"/>
        <end position="545"/>
    </location>
</feature>